<dbReference type="InterPro" id="IPR000297">
    <property type="entry name" value="PPIase_PpiC"/>
</dbReference>
<keyword evidence="2" id="KW-1133">Transmembrane helix</keyword>
<organism evidence="4">
    <name type="scientific">marine sediment metagenome</name>
    <dbReference type="NCBI Taxonomy" id="412755"/>
    <lineage>
        <taxon>unclassified sequences</taxon>
        <taxon>metagenomes</taxon>
        <taxon>ecological metagenomes</taxon>
    </lineage>
</organism>
<dbReference type="SUPFAM" id="SSF109998">
    <property type="entry name" value="Triger factor/SurA peptide-binding domain-like"/>
    <property type="match status" value="1"/>
</dbReference>
<dbReference type="Gene3D" id="3.10.50.40">
    <property type="match status" value="1"/>
</dbReference>
<proteinExistence type="predicted"/>
<dbReference type="PROSITE" id="PS50198">
    <property type="entry name" value="PPIC_PPIASE_2"/>
    <property type="match status" value="1"/>
</dbReference>
<dbReference type="InterPro" id="IPR050245">
    <property type="entry name" value="PrsA_foldase"/>
</dbReference>
<dbReference type="Pfam" id="PF13616">
    <property type="entry name" value="Rotamase_3"/>
    <property type="match status" value="1"/>
</dbReference>
<feature type="compositionally biased region" description="Basic residues" evidence="1">
    <location>
        <begin position="1"/>
        <end position="10"/>
    </location>
</feature>
<comment type="caution">
    <text evidence="4">The sequence shown here is derived from an EMBL/GenBank/DDBJ whole genome shotgun (WGS) entry which is preliminary data.</text>
</comment>
<gene>
    <name evidence="4" type="ORF">S01H1_14469</name>
</gene>
<dbReference type="GO" id="GO:0003755">
    <property type="term" value="F:peptidyl-prolyl cis-trans isomerase activity"/>
    <property type="evidence" value="ECO:0007669"/>
    <property type="project" value="InterPro"/>
</dbReference>
<feature type="non-terminal residue" evidence="4">
    <location>
        <position position="358"/>
    </location>
</feature>
<dbReference type="EMBL" id="BARS01007531">
    <property type="protein sequence ID" value="GAF67311.1"/>
    <property type="molecule type" value="Genomic_DNA"/>
</dbReference>
<dbReference type="InterPro" id="IPR023058">
    <property type="entry name" value="PPIase_PpiC_CS"/>
</dbReference>
<feature type="region of interest" description="Disordered" evidence="1">
    <location>
        <begin position="1"/>
        <end position="44"/>
    </location>
</feature>
<evidence type="ECO:0000313" key="4">
    <source>
        <dbReference type="EMBL" id="GAF67311.1"/>
    </source>
</evidence>
<feature type="compositionally biased region" description="Basic and acidic residues" evidence="1">
    <location>
        <begin position="11"/>
        <end position="32"/>
    </location>
</feature>
<feature type="domain" description="PpiC" evidence="3">
    <location>
        <begin position="240"/>
        <end position="329"/>
    </location>
</feature>
<evidence type="ECO:0000259" key="3">
    <source>
        <dbReference type="PROSITE" id="PS50198"/>
    </source>
</evidence>
<name>X0RWA5_9ZZZZ</name>
<dbReference type="Gene3D" id="1.10.4030.10">
    <property type="entry name" value="Porin chaperone SurA, peptide-binding domain"/>
    <property type="match status" value="1"/>
</dbReference>
<dbReference type="PROSITE" id="PS01096">
    <property type="entry name" value="PPIC_PPIASE_1"/>
    <property type="match status" value="1"/>
</dbReference>
<feature type="transmembrane region" description="Helical" evidence="2">
    <location>
        <begin position="69"/>
        <end position="88"/>
    </location>
</feature>
<evidence type="ECO:0000256" key="2">
    <source>
        <dbReference type="SAM" id="Phobius"/>
    </source>
</evidence>
<keyword evidence="2" id="KW-0812">Transmembrane</keyword>
<keyword evidence="2" id="KW-0472">Membrane</keyword>
<dbReference type="InterPro" id="IPR027304">
    <property type="entry name" value="Trigger_fact/SurA_dom_sf"/>
</dbReference>
<sequence>MAKKKTKKGKSKEETKPEENKAEEEINFKEEIKPDEDIESKKEIKPKEDIESEAGFFTKFWSKPGSKKIIIIGGIVLLLMVLAIVFNLNRADKSNSAVITNLNGEEVSTEELDKRYEFFFFLVGYPEEYKQIVTKESFVDQLINEKLLLQEAAKKNIIITDKEVDAEIDNLVKQSPVSYEELEEQLKENDFSMDYLTEYYKNQMILTKLLDTTVFLEMDVTEPEISEYYNENKELYFAEEGQIRARHILVETEEEAEDIKRELDNGRDFAELAEEKSIGPSGPNGGELGFFEKGQMVQGFEEMAFSLKVNEISEPVKTDFGWHIIQRGEDTISLNEARESIEEVLLIEKQRQALDDYV</sequence>
<dbReference type="PANTHER" id="PTHR47245">
    <property type="entry name" value="PEPTIDYLPROLYL ISOMERASE"/>
    <property type="match status" value="1"/>
</dbReference>
<reference evidence="4" key="1">
    <citation type="journal article" date="2014" name="Front. Microbiol.">
        <title>High frequency of phylogenetically diverse reductive dehalogenase-homologous genes in deep subseafloor sedimentary metagenomes.</title>
        <authorList>
            <person name="Kawai M."/>
            <person name="Futagami T."/>
            <person name="Toyoda A."/>
            <person name="Takaki Y."/>
            <person name="Nishi S."/>
            <person name="Hori S."/>
            <person name="Arai W."/>
            <person name="Tsubouchi T."/>
            <person name="Morono Y."/>
            <person name="Uchiyama I."/>
            <person name="Ito T."/>
            <person name="Fujiyama A."/>
            <person name="Inagaki F."/>
            <person name="Takami H."/>
        </authorList>
    </citation>
    <scope>NUCLEOTIDE SEQUENCE</scope>
    <source>
        <strain evidence="4">Expedition CK06-06</strain>
    </source>
</reference>
<dbReference type="PANTHER" id="PTHR47245:SF2">
    <property type="entry name" value="PEPTIDYL-PROLYL CIS-TRANS ISOMERASE HP_0175-RELATED"/>
    <property type="match status" value="1"/>
</dbReference>
<evidence type="ECO:0000256" key="1">
    <source>
        <dbReference type="SAM" id="MobiDB-lite"/>
    </source>
</evidence>
<dbReference type="SUPFAM" id="SSF54534">
    <property type="entry name" value="FKBP-like"/>
    <property type="match status" value="1"/>
</dbReference>
<accession>X0RWA5</accession>
<protein>
    <recommendedName>
        <fullName evidence="3">PpiC domain-containing protein</fullName>
    </recommendedName>
</protein>
<dbReference type="InterPro" id="IPR046357">
    <property type="entry name" value="PPIase_dom_sf"/>
</dbReference>
<dbReference type="AlphaFoldDB" id="X0RWA5"/>
<dbReference type="Pfam" id="PF13624">
    <property type="entry name" value="SurA_N_3"/>
    <property type="match status" value="1"/>
</dbReference>